<feature type="compositionally biased region" description="Basic and acidic residues" evidence="1">
    <location>
        <begin position="31"/>
        <end position="52"/>
    </location>
</feature>
<evidence type="ECO:0000256" key="1">
    <source>
        <dbReference type="SAM" id="MobiDB-lite"/>
    </source>
</evidence>
<feature type="compositionally biased region" description="Acidic residues" evidence="1">
    <location>
        <begin position="17"/>
        <end position="30"/>
    </location>
</feature>
<proteinExistence type="predicted"/>
<feature type="compositionally biased region" description="Polar residues" evidence="1">
    <location>
        <begin position="55"/>
        <end position="64"/>
    </location>
</feature>
<evidence type="ECO:0000313" key="3">
    <source>
        <dbReference type="Proteomes" id="UP001432027"/>
    </source>
</evidence>
<keyword evidence="3" id="KW-1185">Reference proteome</keyword>
<feature type="non-terminal residue" evidence="2">
    <location>
        <position position="136"/>
    </location>
</feature>
<evidence type="ECO:0000313" key="2">
    <source>
        <dbReference type="EMBL" id="GMT04201.1"/>
    </source>
</evidence>
<name>A0AAV5UBE6_9BILA</name>
<organism evidence="2 3">
    <name type="scientific">Pristionchus entomophagus</name>
    <dbReference type="NCBI Taxonomy" id="358040"/>
    <lineage>
        <taxon>Eukaryota</taxon>
        <taxon>Metazoa</taxon>
        <taxon>Ecdysozoa</taxon>
        <taxon>Nematoda</taxon>
        <taxon>Chromadorea</taxon>
        <taxon>Rhabditida</taxon>
        <taxon>Rhabditina</taxon>
        <taxon>Diplogasteromorpha</taxon>
        <taxon>Diplogasteroidea</taxon>
        <taxon>Neodiplogasteridae</taxon>
        <taxon>Pristionchus</taxon>
    </lineage>
</organism>
<dbReference type="AlphaFoldDB" id="A0AAV5UBE6"/>
<dbReference type="Proteomes" id="UP001432027">
    <property type="component" value="Unassembled WGS sequence"/>
</dbReference>
<reference evidence="2" key="1">
    <citation type="submission" date="2023-10" db="EMBL/GenBank/DDBJ databases">
        <title>Genome assembly of Pristionchus species.</title>
        <authorList>
            <person name="Yoshida K."/>
            <person name="Sommer R.J."/>
        </authorList>
    </citation>
    <scope>NUCLEOTIDE SEQUENCE</scope>
    <source>
        <strain evidence="2">RS0144</strain>
    </source>
</reference>
<dbReference type="EMBL" id="BTSX01000006">
    <property type="protein sequence ID" value="GMT04201.1"/>
    <property type="molecule type" value="Genomic_DNA"/>
</dbReference>
<comment type="caution">
    <text evidence="2">The sequence shown here is derived from an EMBL/GenBank/DDBJ whole genome shotgun (WGS) entry which is preliminary data.</text>
</comment>
<feature type="region of interest" description="Disordered" evidence="1">
    <location>
        <begin position="1"/>
        <end position="64"/>
    </location>
</feature>
<sequence>HDDDDTMEINKEVQEVTGEDTVVEEKEEDASESKALEVKSEDDAAMKGEMDRSAMSPTAITGNAPSVKYYDEDMMSTNEQPLSVIDEDTVVEEHGEDARESKAIEVKSEDDWEEMDRSVMFPTEGSSVDGNTTVVK</sequence>
<protein>
    <submittedName>
        <fullName evidence="2">Uncharacterized protein</fullName>
    </submittedName>
</protein>
<gene>
    <name evidence="2" type="ORF">PENTCL1PPCAC_26375</name>
</gene>
<feature type="non-terminal residue" evidence="2">
    <location>
        <position position="1"/>
    </location>
</feature>
<accession>A0AAV5UBE6</accession>